<evidence type="ECO:0000256" key="2">
    <source>
        <dbReference type="SAM" id="Phobius"/>
    </source>
</evidence>
<gene>
    <name evidence="3" type="ordered locus">Sta7437_4670</name>
</gene>
<keyword evidence="3" id="KW-0614">Plasmid</keyword>
<dbReference type="EMBL" id="CP003654">
    <property type="protein sequence ID" value="AFZ38125.1"/>
    <property type="molecule type" value="Genomic_DNA"/>
</dbReference>
<keyword evidence="2" id="KW-0472">Membrane</keyword>
<reference evidence="4" key="1">
    <citation type="journal article" date="2013" name="Proc. Natl. Acad. Sci. U.S.A.">
        <title>Improving the coverage of the cyanobacterial phylum using diversity-driven genome sequencing.</title>
        <authorList>
            <person name="Shih P.M."/>
            <person name="Wu D."/>
            <person name="Latifi A."/>
            <person name="Axen S.D."/>
            <person name="Fewer D.P."/>
            <person name="Talla E."/>
            <person name="Calteau A."/>
            <person name="Cai F."/>
            <person name="Tandeau de Marsac N."/>
            <person name="Rippka R."/>
            <person name="Herdman M."/>
            <person name="Sivonen K."/>
            <person name="Coursin T."/>
            <person name="Laurent T."/>
            <person name="Goodwin L."/>
            <person name="Nolan M."/>
            <person name="Davenport K.W."/>
            <person name="Han C.S."/>
            <person name="Rubin E.M."/>
            <person name="Eisen J.A."/>
            <person name="Woyke T."/>
            <person name="Gugger M."/>
            <person name="Kerfeld C.A."/>
        </authorList>
    </citation>
    <scope>NUCLEOTIDE SEQUENCE [LARGE SCALE GENOMIC DNA]</scope>
    <source>
        <strain evidence="4">ATCC 29371 / PCC 7437</strain>
        <plasmid evidence="4">Plasmid pSTA7437.01</plasmid>
    </source>
</reference>
<keyword evidence="2" id="KW-1133">Transmembrane helix</keyword>
<feature type="region of interest" description="Disordered" evidence="1">
    <location>
        <begin position="80"/>
        <end position="102"/>
    </location>
</feature>
<keyword evidence="4" id="KW-1185">Reference proteome</keyword>
<dbReference type="HOGENOM" id="CLU_2275708_0_0_3"/>
<proteinExistence type="predicted"/>
<keyword evidence="2" id="KW-0812">Transmembrane</keyword>
<name>K9XZW4_STAC7</name>
<accession>K9XZW4</accession>
<geneLocation type="plasmid" evidence="3 4">
    <name>pSTA7437.01</name>
</geneLocation>
<organism evidence="3 4">
    <name type="scientific">Stanieria cyanosphaera (strain ATCC 29371 / PCC 7437)</name>
    <dbReference type="NCBI Taxonomy" id="111780"/>
    <lineage>
        <taxon>Bacteria</taxon>
        <taxon>Bacillati</taxon>
        <taxon>Cyanobacteriota</taxon>
        <taxon>Cyanophyceae</taxon>
        <taxon>Pleurocapsales</taxon>
        <taxon>Dermocarpellaceae</taxon>
        <taxon>Stanieria</taxon>
    </lineage>
</organism>
<evidence type="ECO:0000313" key="3">
    <source>
        <dbReference type="EMBL" id="AFZ38125.1"/>
    </source>
</evidence>
<evidence type="ECO:0000313" key="4">
    <source>
        <dbReference type="Proteomes" id="UP000010473"/>
    </source>
</evidence>
<protein>
    <submittedName>
        <fullName evidence="3">Uncharacterized protein</fullName>
    </submittedName>
</protein>
<dbReference type="AlphaFoldDB" id="K9XZW4"/>
<sequence length="102" mass="11691">MRLVLEQINVESITQLSYLVGNDNAVVATALDLYDLYLLLVVDIYLLQLTWLYVPFFLPGLAADNRSKKIENKCDREAYTHSSAPRRKSFRACPKGNRALER</sequence>
<dbReference type="Proteomes" id="UP000010473">
    <property type="component" value="Plasmid pSTA7437.01"/>
</dbReference>
<dbReference type="KEGG" id="scs:Sta7437_4670"/>
<feature type="transmembrane region" description="Helical" evidence="2">
    <location>
        <begin position="36"/>
        <end position="58"/>
    </location>
</feature>
<evidence type="ECO:0000256" key="1">
    <source>
        <dbReference type="SAM" id="MobiDB-lite"/>
    </source>
</evidence>